<keyword evidence="2 4" id="KW-0328">Glycosyltransferase</keyword>
<organism evidence="6 7">
    <name type="scientific">Nicotiana tabacum</name>
    <name type="common">Common tobacco</name>
    <dbReference type="NCBI Taxonomy" id="4097"/>
    <lineage>
        <taxon>Eukaryota</taxon>
        <taxon>Viridiplantae</taxon>
        <taxon>Streptophyta</taxon>
        <taxon>Embryophyta</taxon>
        <taxon>Tracheophyta</taxon>
        <taxon>Spermatophyta</taxon>
        <taxon>Magnoliopsida</taxon>
        <taxon>eudicotyledons</taxon>
        <taxon>Gunneridae</taxon>
        <taxon>Pentapetalae</taxon>
        <taxon>asterids</taxon>
        <taxon>lamiids</taxon>
        <taxon>Solanales</taxon>
        <taxon>Solanaceae</taxon>
        <taxon>Nicotianoideae</taxon>
        <taxon>Nicotianeae</taxon>
        <taxon>Nicotiana</taxon>
    </lineage>
</organism>
<dbReference type="Pfam" id="PF26168">
    <property type="entry name" value="Glyco_transf_N"/>
    <property type="match status" value="1"/>
</dbReference>
<reference evidence="7" key="2">
    <citation type="submission" date="2025-08" db="UniProtKB">
        <authorList>
            <consortium name="RefSeq"/>
        </authorList>
    </citation>
    <scope>IDENTIFICATION</scope>
</reference>
<keyword evidence="6" id="KW-1185">Reference proteome</keyword>
<dbReference type="PANTHER" id="PTHR48044">
    <property type="entry name" value="GLYCOSYLTRANSFERASE"/>
    <property type="match status" value="1"/>
</dbReference>
<dbReference type="KEGG" id="nta:107815118"/>
<dbReference type="FunFam" id="3.40.50.2000:FF:000060">
    <property type="entry name" value="Glycosyltransferase"/>
    <property type="match status" value="1"/>
</dbReference>
<name>A0A1S4C5G0_TOBAC</name>
<protein>
    <recommendedName>
        <fullName evidence="5">Glycosyltransferase</fullName>
        <ecNumber evidence="5">2.4.1.-</ecNumber>
    </recommendedName>
</protein>
<dbReference type="SUPFAM" id="SSF53756">
    <property type="entry name" value="UDP-Glycosyltransferase/glycogen phosphorylase"/>
    <property type="match status" value="1"/>
</dbReference>
<gene>
    <name evidence="7" type="primary">LOC107815118</name>
</gene>
<keyword evidence="3 4" id="KW-0808">Transferase</keyword>
<dbReference type="RefSeq" id="XP_016496119.1">
    <property type="nucleotide sequence ID" value="XM_016640633.1"/>
</dbReference>
<dbReference type="Gene3D" id="3.40.50.2000">
    <property type="entry name" value="Glycogen Phosphorylase B"/>
    <property type="match status" value="2"/>
</dbReference>
<dbReference type="PROSITE" id="PS00375">
    <property type="entry name" value="UDPGT"/>
    <property type="match status" value="1"/>
</dbReference>
<evidence type="ECO:0000256" key="2">
    <source>
        <dbReference type="ARBA" id="ARBA00022676"/>
    </source>
</evidence>
<dbReference type="PANTHER" id="PTHR48044:SF8">
    <property type="entry name" value="ZEATIN O-GLUCOSYLTRANSFERASE-LIKE"/>
    <property type="match status" value="1"/>
</dbReference>
<dbReference type="AlphaFoldDB" id="A0A1S4C5G0"/>
<dbReference type="CDD" id="cd03784">
    <property type="entry name" value="GT1_Gtf-like"/>
    <property type="match status" value="1"/>
</dbReference>
<dbReference type="InterPro" id="IPR035595">
    <property type="entry name" value="UDP_glycos_trans_CS"/>
</dbReference>
<sequence length="487" mass="54611">MATTNNNIVVVMIPLPAQGHLQPLLELARRILSSSNFTIPVHYAGSTTHLRQAQSRAHGWDPLTTPNLHFSEFQMPTLDNIPPDSNDFYPSNLIPSFYAALEFRQPVADLVKNLSAADKFRRVVVIHDILMSWVVQDVITIPNTEMYFFHAVSALDVCSRILEAKLNPDPVTPPADVAEILQELACMEPGSDSPPPLMVKYVEKQMSCAVNYGGRNIFSTCRPIDGIYLDLMQQAFKSYDEHWKTWGLGLFMNPLEMDQNIKKDTTSTPPRHHLLQWLDKQEPNSVLLVSFGSAASFTDEQIRELALGLEQSQQKFIWVLKEADRANVFAENINGGSSTRAFVLPEGYEKRAEGRGIVERGWAPQLEVLEHASTGGYLCHCGWNSVMESISMGVPIAAWPLHTDHPRTALLLIKGLKIGIYVRDWAHRNELVKAETIHNAVKILMDSTEGEKLRQKAAELKDTVKASFMDGGATKKDIESFMSYITR</sequence>
<dbReference type="SMR" id="A0A1S4C5G0"/>
<evidence type="ECO:0000313" key="6">
    <source>
        <dbReference type="Proteomes" id="UP000790787"/>
    </source>
</evidence>
<dbReference type="GeneID" id="107815118"/>
<dbReference type="OrthoDB" id="10347193at2759"/>
<dbReference type="PaxDb" id="4097-A0A1S4C5G0"/>
<evidence type="ECO:0000256" key="1">
    <source>
        <dbReference type="ARBA" id="ARBA00009995"/>
    </source>
</evidence>
<evidence type="ECO:0000256" key="5">
    <source>
        <dbReference type="RuleBase" id="RU362057"/>
    </source>
</evidence>
<dbReference type="GO" id="GO:0035251">
    <property type="term" value="F:UDP-glucosyltransferase activity"/>
    <property type="evidence" value="ECO:0000318"/>
    <property type="project" value="GO_Central"/>
</dbReference>
<dbReference type="Pfam" id="PF00201">
    <property type="entry name" value="UDPGT"/>
    <property type="match status" value="1"/>
</dbReference>
<dbReference type="GO" id="GO:0016138">
    <property type="term" value="P:glycoside biosynthetic process"/>
    <property type="evidence" value="ECO:0007669"/>
    <property type="project" value="UniProtKB-ARBA"/>
</dbReference>
<evidence type="ECO:0000256" key="3">
    <source>
        <dbReference type="ARBA" id="ARBA00022679"/>
    </source>
</evidence>
<reference evidence="6" key="1">
    <citation type="journal article" date="2014" name="Nat. Commun.">
        <title>The tobacco genome sequence and its comparison with those of tomato and potato.</title>
        <authorList>
            <person name="Sierro N."/>
            <person name="Battey J.N."/>
            <person name="Ouadi S."/>
            <person name="Bakaher N."/>
            <person name="Bovet L."/>
            <person name="Willig A."/>
            <person name="Goepfert S."/>
            <person name="Peitsch M.C."/>
            <person name="Ivanov N.V."/>
        </authorList>
    </citation>
    <scope>NUCLEOTIDE SEQUENCE [LARGE SCALE GENOMIC DNA]</scope>
</reference>
<comment type="similarity">
    <text evidence="1 4">Belongs to the UDP-glycosyltransferase family.</text>
</comment>
<dbReference type="EC" id="2.4.1.-" evidence="5"/>
<dbReference type="InterPro" id="IPR058980">
    <property type="entry name" value="Glyco_transf_N"/>
</dbReference>
<dbReference type="Proteomes" id="UP000790787">
    <property type="component" value="Chromosome 19"/>
</dbReference>
<proteinExistence type="inferred from homology"/>
<evidence type="ECO:0000256" key="4">
    <source>
        <dbReference type="RuleBase" id="RU003718"/>
    </source>
</evidence>
<accession>A0A1S4C5G0</accession>
<dbReference type="InterPro" id="IPR002213">
    <property type="entry name" value="UDP_glucos_trans"/>
</dbReference>
<evidence type="ECO:0000313" key="7">
    <source>
        <dbReference type="RefSeq" id="XP_016496119.1"/>
    </source>
</evidence>